<dbReference type="KEGG" id="lpk:LACPI_0997"/>
<dbReference type="AlphaFoldDB" id="A0A0D6DWU4"/>
<sequence>MSEKQLISKLSKVGNPFTLLKMFKNVKQFIASHQSDFPKNDVDDKIYLNISGQFYQVNGKHIDPTMPISSGNLVSLSEISVKNLSDMLGLHGNVSLNELFKELRRAKNIKNYQAILEIIDAEFTTNILVTKWTTIGFKTIFGSEG</sequence>
<accession>A0A0D6DWU4</accession>
<dbReference type="STRING" id="1364.LP2241_20563"/>
<evidence type="ECO:0000313" key="2">
    <source>
        <dbReference type="Proteomes" id="UP000033166"/>
    </source>
</evidence>
<gene>
    <name evidence="1" type="primary">yjfB</name>
    <name evidence="1" type="ORF">LACPI_0997</name>
</gene>
<dbReference type="HOGENOM" id="CLU_147947_0_0_9"/>
<dbReference type="Proteomes" id="UP000033166">
    <property type="component" value="Chromosome I"/>
</dbReference>
<organism evidence="1 2">
    <name type="scientific">Pseudolactococcus piscium MKFS47</name>
    <dbReference type="NCBI Taxonomy" id="297352"/>
    <lineage>
        <taxon>Bacteria</taxon>
        <taxon>Bacillati</taxon>
        <taxon>Bacillota</taxon>
        <taxon>Bacilli</taxon>
        <taxon>Lactobacillales</taxon>
        <taxon>Streptococcaceae</taxon>
        <taxon>Pseudolactococcus</taxon>
    </lineage>
</organism>
<reference evidence="2" key="1">
    <citation type="submission" date="2015-01" db="EMBL/GenBank/DDBJ databases">
        <authorList>
            <person name="Andreevskaya M."/>
        </authorList>
    </citation>
    <scope>NUCLEOTIDE SEQUENCE [LARGE SCALE GENOMIC DNA]</scope>
    <source>
        <strain evidence="2">MKFS47</strain>
    </source>
</reference>
<proteinExistence type="predicted"/>
<name>A0A0D6DWU4_9LACT</name>
<protein>
    <submittedName>
        <fullName evidence="1">Uncharacterized protein YjfB</fullName>
    </submittedName>
</protein>
<evidence type="ECO:0000313" key="1">
    <source>
        <dbReference type="EMBL" id="CEN28197.1"/>
    </source>
</evidence>
<dbReference type="EMBL" id="LN774769">
    <property type="protein sequence ID" value="CEN28197.1"/>
    <property type="molecule type" value="Genomic_DNA"/>
</dbReference>
<dbReference type="RefSeq" id="WP_047915372.1">
    <property type="nucleotide sequence ID" value="NZ_LN774769.1"/>
</dbReference>